<organism evidence="2 3">
    <name type="scientific">Ectothiorhodospira haloalkaliphila</name>
    <dbReference type="NCBI Taxonomy" id="421628"/>
    <lineage>
        <taxon>Bacteria</taxon>
        <taxon>Pseudomonadati</taxon>
        <taxon>Pseudomonadota</taxon>
        <taxon>Gammaproteobacteria</taxon>
        <taxon>Chromatiales</taxon>
        <taxon>Ectothiorhodospiraceae</taxon>
        <taxon>Ectothiorhodospira</taxon>
    </lineage>
</organism>
<dbReference type="KEGG" id="hhc:M911_00245"/>
<evidence type="ECO:0000256" key="1">
    <source>
        <dbReference type="SAM" id="MobiDB-lite"/>
    </source>
</evidence>
<dbReference type="HOGENOM" id="CLU_2259839_0_0_6"/>
<accession>W8KLN7</accession>
<dbReference type="Proteomes" id="UP000019442">
    <property type="component" value="Chromosome"/>
</dbReference>
<reference evidence="2 3" key="1">
    <citation type="journal article" date="2014" name="J Genomics">
        <title>Draft Genome Sequence of the Extremely Halophilic Phototrophic Purple Sulfur Bacterium Halorhodospira halochloris.</title>
        <authorList>
            <person name="Singh K.S."/>
            <person name="Kirksey J."/>
            <person name="Hoff W.D."/>
            <person name="Deole R."/>
        </authorList>
    </citation>
    <scope>NUCLEOTIDE SEQUENCE [LARGE SCALE GENOMIC DNA]</scope>
    <source>
        <strain evidence="2 3">A</strain>
    </source>
</reference>
<sequence>MRRHLDALQSTAGEADANVRDLIAQLSDELAGLEQALDPRQSESSPGHAVTREPDGDAEKCPCCTLRSLYAVPGEVRDSQDRDGSQEALFHCWSCGYDTWRPV</sequence>
<proteinExistence type="predicted"/>
<gene>
    <name evidence="2" type="ORF">M911_00245</name>
</gene>
<name>W8KLN7_9GAMM</name>
<feature type="compositionally biased region" description="Basic and acidic residues" evidence="1">
    <location>
        <begin position="50"/>
        <end position="60"/>
    </location>
</feature>
<dbReference type="AlphaFoldDB" id="W8KLN7"/>
<feature type="region of interest" description="Disordered" evidence="1">
    <location>
        <begin position="36"/>
        <end position="60"/>
    </location>
</feature>
<reference evidence="3" key="2">
    <citation type="submission" date="2014-02" db="EMBL/GenBank/DDBJ databases">
        <title>Draft Genome Sequence of extremely halophilic bacteria Halorhodospira halochloris.</title>
        <authorList>
            <person name="Singh K.S."/>
        </authorList>
    </citation>
    <scope>NUCLEOTIDE SEQUENCE [LARGE SCALE GENOMIC DNA]</scope>
    <source>
        <strain evidence="3">A</strain>
    </source>
</reference>
<protein>
    <submittedName>
        <fullName evidence="2">Uncharacterized protein</fullName>
    </submittedName>
</protein>
<evidence type="ECO:0000313" key="3">
    <source>
        <dbReference type="Proteomes" id="UP000019442"/>
    </source>
</evidence>
<dbReference type="EMBL" id="CP007268">
    <property type="protein sequence ID" value="AHK77892.1"/>
    <property type="molecule type" value="Genomic_DNA"/>
</dbReference>
<evidence type="ECO:0000313" key="2">
    <source>
        <dbReference type="EMBL" id="AHK77892.1"/>
    </source>
</evidence>
<keyword evidence="3" id="KW-1185">Reference proteome</keyword>